<name>A0ABR4JG17_9EURO</name>
<sequence>MRPRSHPTGYKYSSAPQTVNPDLQDASNDISLDIALGIWLVWRMASGVPWWAIRWHGMRIRRLLAYPLPRPFGHLDMAAVQQGSVVALLLTANILPLVLRTRSWATAHLLGIDWSAAAWIHRWVDRMVIIHSVLHRAIAALGDGQPVQAIRQHPVPVLRSTQCARAEPYGRPPDLARFGIVLLIVVDIGIARVFSLIQTLVLASEQHRAMVRKFIVVWQMEDLDNRRWILRFVLYYRRNHKNEPSRHPGTRIRFMEGSVDAAQTIRTYLNTRRGVCW</sequence>
<evidence type="ECO:0000313" key="1">
    <source>
        <dbReference type="EMBL" id="KAL2838682.1"/>
    </source>
</evidence>
<keyword evidence="2" id="KW-1185">Reference proteome</keyword>
<dbReference type="InterPro" id="IPR039261">
    <property type="entry name" value="FNR_nucleotide-bd"/>
</dbReference>
<gene>
    <name evidence="1" type="ORF">BJX68DRAFT_272499</name>
</gene>
<organism evidence="1 2">
    <name type="scientific">Aspergillus pseudodeflectus</name>
    <dbReference type="NCBI Taxonomy" id="176178"/>
    <lineage>
        <taxon>Eukaryota</taxon>
        <taxon>Fungi</taxon>
        <taxon>Dikarya</taxon>
        <taxon>Ascomycota</taxon>
        <taxon>Pezizomycotina</taxon>
        <taxon>Eurotiomycetes</taxon>
        <taxon>Eurotiomycetidae</taxon>
        <taxon>Eurotiales</taxon>
        <taxon>Aspergillaceae</taxon>
        <taxon>Aspergillus</taxon>
        <taxon>Aspergillus subgen. Nidulantes</taxon>
    </lineage>
</organism>
<reference evidence="1 2" key="1">
    <citation type="submission" date="2024-07" db="EMBL/GenBank/DDBJ databases">
        <title>Section-level genome sequencing and comparative genomics of Aspergillus sections Usti and Cavernicolus.</title>
        <authorList>
            <consortium name="Lawrence Berkeley National Laboratory"/>
            <person name="Nybo J.L."/>
            <person name="Vesth T.C."/>
            <person name="Theobald S."/>
            <person name="Frisvad J.C."/>
            <person name="Larsen T.O."/>
            <person name="Kjaerboelling I."/>
            <person name="Rothschild-Mancinelli K."/>
            <person name="Lyhne E.K."/>
            <person name="Kogle M.E."/>
            <person name="Barry K."/>
            <person name="Clum A."/>
            <person name="Na H."/>
            <person name="Ledsgaard L."/>
            <person name="Lin J."/>
            <person name="Lipzen A."/>
            <person name="Kuo A."/>
            <person name="Riley R."/>
            <person name="Mondo S."/>
            <person name="LaButti K."/>
            <person name="Haridas S."/>
            <person name="Pangalinan J."/>
            <person name="Salamov A.A."/>
            <person name="Simmons B.A."/>
            <person name="Magnuson J.K."/>
            <person name="Chen J."/>
            <person name="Drula E."/>
            <person name="Henrissat B."/>
            <person name="Wiebenga A."/>
            <person name="Lubbers R.J."/>
            <person name="Gomes A.C."/>
            <person name="Macurrencykelacurrency M.R."/>
            <person name="Stajich J."/>
            <person name="Grigoriev I.V."/>
            <person name="Mortensen U.H."/>
            <person name="De vries R.P."/>
            <person name="Baker S.E."/>
            <person name="Andersen M.R."/>
        </authorList>
    </citation>
    <scope>NUCLEOTIDE SEQUENCE [LARGE SCALE GENOMIC DNA]</scope>
    <source>
        <strain evidence="1 2">CBS 756.74</strain>
    </source>
</reference>
<dbReference type="EMBL" id="JBFXLR010000082">
    <property type="protein sequence ID" value="KAL2838682.1"/>
    <property type="molecule type" value="Genomic_DNA"/>
</dbReference>
<comment type="caution">
    <text evidence="1">The sequence shown here is derived from an EMBL/GenBank/DDBJ whole genome shotgun (WGS) entry which is preliminary data.</text>
</comment>
<dbReference type="GeneID" id="98162383"/>
<protein>
    <submittedName>
        <fullName evidence="1">Uncharacterized protein</fullName>
    </submittedName>
</protein>
<dbReference type="Proteomes" id="UP001610444">
    <property type="component" value="Unassembled WGS sequence"/>
</dbReference>
<proteinExistence type="predicted"/>
<dbReference type="Gene3D" id="3.40.50.80">
    <property type="entry name" value="Nucleotide-binding domain of ferredoxin-NADP reductase (FNR) module"/>
    <property type="match status" value="1"/>
</dbReference>
<dbReference type="RefSeq" id="XP_070893151.1">
    <property type="nucleotide sequence ID" value="XM_071047219.1"/>
</dbReference>
<accession>A0ABR4JG17</accession>
<evidence type="ECO:0000313" key="2">
    <source>
        <dbReference type="Proteomes" id="UP001610444"/>
    </source>
</evidence>